<accession>A0AAU8GYY2</accession>
<evidence type="ECO:0000256" key="2">
    <source>
        <dbReference type="ARBA" id="ARBA00006555"/>
    </source>
</evidence>
<dbReference type="PROSITE" id="PS52015">
    <property type="entry name" value="TONB_CTD"/>
    <property type="match status" value="1"/>
</dbReference>
<evidence type="ECO:0000313" key="11">
    <source>
        <dbReference type="EMBL" id="XCH46805.1"/>
    </source>
</evidence>
<evidence type="ECO:0000256" key="9">
    <source>
        <dbReference type="ARBA" id="ARBA00023136"/>
    </source>
</evidence>
<dbReference type="FunFam" id="3.30.1150.10:FF:000012">
    <property type="entry name" value="Energy transducer TonB"/>
    <property type="match status" value="1"/>
</dbReference>
<dbReference type="PANTHER" id="PTHR33446">
    <property type="entry name" value="PROTEIN TONB-RELATED"/>
    <property type="match status" value="1"/>
</dbReference>
<evidence type="ECO:0000256" key="3">
    <source>
        <dbReference type="ARBA" id="ARBA00022448"/>
    </source>
</evidence>
<reference evidence="11" key="1">
    <citation type="submission" date="2024-01" db="EMBL/GenBank/DDBJ databases">
        <title>The first autotrophic representatives of the genus Thermodesulfovibrio.</title>
        <authorList>
            <person name="Maltseva A.I."/>
            <person name="Elcheninov A.G."/>
            <person name="Kublanov I.V."/>
            <person name="Lebedinsky A.V."/>
            <person name="Frolov E.N."/>
        </authorList>
    </citation>
    <scope>NUCLEOTIDE SEQUENCE</scope>
    <source>
        <strain evidence="11">3907-1M</strain>
    </source>
</reference>
<keyword evidence="9" id="KW-0472">Membrane</keyword>
<dbReference type="EMBL" id="CP144373">
    <property type="protein sequence ID" value="XCH46805.1"/>
    <property type="molecule type" value="Genomic_DNA"/>
</dbReference>
<keyword evidence="8" id="KW-1133">Transmembrane helix</keyword>
<dbReference type="InterPro" id="IPR037682">
    <property type="entry name" value="TonB_C"/>
</dbReference>
<evidence type="ECO:0000256" key="1">
    <source>
        <dbReference type="ARBA" id="ARBA00004383"/>
    </source>
</evidence>
<dbReference type="AlphaFoldDB" id="A0AAU8GYY2"/>
<keyword evidence="5" id="KW-0997">Cell inner membrane</keyword>
<keyword evidence="3" id="KW-0813">Transport</keyword>
<keyword evidence="7" id="KW-0653">Protein transport</keyword>
<dbReference type="SUPFAM" id="SSF74653">
    <property type="entry name" value="TolA/TonB C-terminal domain"/>
    <property type="match status" value="1"/>
</dbReference>
<evidence type="ECO:0000256" key="8">
    <source>
        <dbReference type="ARBA" id="ARBA00022989"/>
    </source>
</evidence>
<keyword evidence="6" id="KW-0812">Transmembrane</keyword>
<dbReference type="PANTHER" id="PTHR33446:SF2">
    <property type="entry name" value="PROTEIN TONB"/>
    <property type="match status" value="1"/>
</dbReference>
<evidence type="ECO:0000259" key="10">
    <source>
        <dbReference type="PROSITE" id="PS52015"/>
    </source>
</evidence>
<dbReference type="InterPro" id="IPR006260">
    <property type="entry name" value="TonB/TolA_C"/>
</dbReference>
<proteinExistence type="inferred from homology"/>
<dbReference type="InterPro" id="IPR051045">
    <property type="entry name" value="TonB-dependent_transducer"/>
</dbReference>
<evidence type="ECO:0000256" key="6">
    <source>
        <dbReference type="ARBA" id="ARBA00022692"/>
    </source>
</evidence>
<comment type="subcellular location">
    <subcellularLocation>
        <location evidence="1">Cell inner membrane</location>
        <topology evidence="1">Single-pass membrane protein</topology>
        <orientation evidence="1">Periplasmic side</orientation>
    </subcellularLocation>
</comment>
<dbReference type="KEGG" id="taut:V4D30_00665"/>
<comment type="similarity">
    <text evidence="2">Belongs to the TonB family.</text>
</comment>
<dbReference type="GO" id="GO:0098797">
    <property type="term" value="C:plasma membrane protein complex"/>
    <property type="evidence" value="ECO:0007669"/>
    <property type="project" value="TreeGrafter"/>
</dbReference>
<dbReference type="RefSeq" id="WP_353684328.1">
    <property type="nucleotide sequence ID" value="NZ_CP144373.1"/>
</dbReference>
<dbReference type="Gene3D" id="3.30.1150.10">
    <property type="match status" value="1"/>
</dbReference>
<evidence type="ECO:0000256" key="5">
    <source>
        <dbReference type="ARBA" id="ARBA00022519"/>
    </source>
</evidence>
<dbReference type="GO" id="GO:0055085">
    <property type="term" value="P:transmembrane transport"/>
    <property type="evidence" value="ECO:0007669"/>
    <property type="project" value="InterPro"/>
</dbReference>
<dbReference type="GO" id="GO:0015031">
    <property type="term" value="P:protein transport"/>
    <property type="evidence" value="ECO:0007669"/>
    <property type="project" value="UniProtKB-KW"/>
</dbReference>
<organism evidence="11">
    <name type="scientific">Thermodesulfovibrio autotrophicus</name>
    <dbReference type="NCBI Taxonomy" id="3118333"/>
    <lineage>
        <taxon>Bacteria</taxon>
        <taxon>Pseudomonadati</taxon>
        <taxon>Nitrospirota</taxon>
        <taxon>Thermodesulfovibrionia</taxon>
        <taxon>Thermodesulfovibrionales</taxon>
        <taxon>Thermodesulfovibrionaceae</taxon>
        <taxon>Thermodesulfovibrio</taxon>
    </lineage>
</organism>
<feature type="domain" description="TonB C-terminal" evidence="10">
    <location>
        <begin position="153"/>
        <end position="249"/>
    </location>
</feature>
<sequence>MKKALIYSCIFHILLFIFILILQDYFKPARSQEPVSVVIVPLSQQMPKISPSLKTPPPKHLEKLPPIRESKQPKYLSAIPKGNQGESIEKQKETASFGSLKTEKQFKELTPSRAADIFDKDVIARLSRKSQKSQELEQSRGLSFSAKEFNDWGYLERLKEKIERVWQYPPQAAERGIYGDLYIRFTIDKKGKLKAIELLRTSGYRMLDDAAIKALKDAEPFWPLPDDWQKDSLTITGHFIYTLHGFYLR</sequence>
<dbReference type="GO" id="GO:0031992">
    <property type="term" value="F:energy transducer activity"/>
    <property type="evidence" value="ECO:0007669"/>
    <property type="project" value="TreeGrafter"/>
</dbReference>
<name>A0AAU8GYY2_9BACT</name>
<evidence type="ECO:0000256" key="4">
    <source>
        <dbReference type="ARBA" id="ARBA00022475"/>
    </source>
</evidence>
<dbReference type="Pfam" id="PF03544">
    <property type="entry name" value="TonB_C"/>
    <property type="match status" value="1"/>
</dbReference>
<keyword evidence="4" id="KW-1003">Cell membrane</keyword>
<gene>
    <name evidence="11" type="ORF">V4D30_00665</name>
</gene>
<protein>
    <submittedName>
        <fullName evidence="11">Energy transducer TonB</fullName>
    </submittedName>
</protein>
<dbReference type="NCBIfam" id="TIGR01352">
    <property type="entry name" value="tonB_Cterm"/>
    <property type="match status" value="1"/>
</dbReference>
<evidence type="ECO:0000256" key="7">
    <source>
        <dbReference type="ARBA" id="ARBA00022927"/>
    </source>
</evidence>